<name>A0ABS7U526_9BACT</name>
<dbReference type="RefSeq" id="WP_224197397.1">
    <property type="nucleotide sequence ID" value="NZ_JAIRAU010000057.1"/>
</dbReference>
<dbReference type="Proteomes" id="UP001139031">
    <property type="component" value="Unassembled WGS sequence"/>
</dbReference>
<comment type="caution">
    <text evidence="1">The sequence shown here is derived from an EMBL/GenBank/DDBJ whole genome shotgun (WGS) entry which is preliminary data.</text>
</comment>
<evidence type="ECO:0000313" key="2">
    <source>
        <dbReference type="Proteomes" id="UP001139031"/>
    </source>
</evidence>
<sequence>MSYYLHPDKRKLAGEAVAEIANMTGHPVPPAPSARFGNSMEAKRKKYRIVLAA</sequence>
<protein>
    <submittedName>
        <fullName evidence="1">Uncharacterized protein</fullName>
    </submittedName>
</protein>
<organism evidence="1 2">
    <name type="scientific">Nannocystis pusilla</name>
    <dbReference type="NCBI Taxonomy" id="889268"/>
    <lineage>
        <taxon>Bacteria</taxon>
        <taxon>Pseudomonadati</taxon>
        <taxon>Myxococcota</taxon>
        <taxon>Polyangia</taxon>
        <taxon>Nannocystales</taxon>
        <taxon>Nannocystaceae</taxon>
        <taxon>Nannocystis</taxon>
    </lineage>
</organism>
<accession>A0ABS7U526</accession>
<keyword evidence="2" id="KW-1185">Reference proteome</keyword>
<proteinExistence type="predicted"/>
<gene>
    <name evidence="1" type="ORF">K7C98_41085</name>
</gene>
<dbReference type="EMBL" id="JAIRAU010000057">
    <property type="protein sequence ID" value="MBZ5715662.1"/>
    <property type="molecule type" value="Genomic_DNA"/>
</dbReference>
<reference evidence="1" key="1">
    <citation type="submission" date="2021-08" db="EMBL/GenBank/DDBJ databases">
        <authorList>
            <person name="Stevens D.C."/>
        </authorList>
    </citation>
    <scope>NUCLEOTIDE SEQUENCE</scope>
    <source>
        <strain evidence="1">DSM 53165</strain>
    </source>
</reference>
<evidence type="ECO:0000313" key="1">
    <source>
        <dbReference type="EMBL" id="MBZ5715662.1"/>
    </source>
</evidence>